<evidence type="ECO:0000256" key="7">
    <source>
        <dbReference type="ARBA" id="ARBA00023136"/>
    </source>
</evidence>
<evidence type="ECO:0000256" key="8">
    <source>
        <dbReference type="RuleBase" id="RU363041"/>
    </source>
</evidence>
<keyword evidence="10" id="KW-1185">Reference proteome</keyword>
<dbReference type="EMBL" id="FQZF01000015">
    <property type="protein sequence ID" value="SHJ51628.1"/>
    <property type="molecule type" value="Genomic_DNA"/>
</dbReference>
<reference evidence="9 10" key="1">
    <citation type="submission" date="2016-11" db="EMBL/GenBank/DDBJ databases">
        <authorList>
            <person name="Jaros S."/>
            <person name="Januszkiewicz K."/>
            <person name="Wedrychowicz H."/>
        </authorList>
    </citation>
    <scope>NUCLEOTIDE SEQUENCE [LARGE SCALE GENOMIC DNA]</scope>
    <source>
        <strain evidence="9 10">DSM 14916</strain>
    </source>
</reference>
<dbReference type="PANTHER" id="PTHR30269:SF37">
    <property type="entry name" value="MEMBRANE TRANSPORTER PROTEIN"/>
    <property type="match status" value="1"/>
</dbReference>
<feature type="transmembrane region" description="Helical" evidence="8">
    <location>
        <begin position="212"/>
        <end position="232"/>
    </location>
</feature>
<evidence type="ECO:0000313" key="10">
    <source>
        <dbReference type="Proteomes" id="UP000184387"/>
    </source>
</evidence>
<keyword evidence="7 8" id="KW-0472">Membrane</keyword>
<evidence type="ECO:0000256" key="5">
    <source>
        <dbReference type="ARBA" id="ARBA00022692"/>
    </source>
</evidence>
<comment type="similarity">
    <text evidence="2 8">Belongs to the 4-toluene sulfonate uptake permease (TSUP) (TC 2.A.102) family.</text>
</comment>
<dbReference type="Proteomes" id="UP000184387">
    <property type="component" value="Unassembled WGS sequence"/>
</dbReference>
<dbReference type="PANTHER" id="PTHR30269">
    <property type="entry name" value="TRANSMEMBRANE PROTEIN YFCA"/>
    <property type="match status" value="1"/>
</dbReference>
<organism evidence="9 10">
    <name type="scientific">Muricoccus roseus</name>
    <dbReference type="NCBI Taxonomy" id="198092"/>
    <lineage>
        <taxon>Bacteria</taxon>
        <taxon>Pseudomonadati</taxon>
        <taxon>Pseudomonadota</taxon>
        <taxon>Alphaproteobacteria</taxon>
        <taxon>Acetobacterales</taxon>
        <taxon>Roseomonadaceae</taxon>
        <taxon>Muricoccus</taxon>
    </lineage>
</organism>
<dbReference type="GO" id="GO:0005886">
    <property type="term" value="C:plasma membrane"/>
    <property type="evidence" value="ECO:0007669"/>
    <property type="project" value="UniProtKB-SubCell"/>
</dbReference>
<feature type="transmembrane region" description="Helical" evidence="8">
    <location>
        <begin position="61"/>
        <end position="80"/>
    </location>
</feature>
<keyword evidence="4 8" id="KW-1003">Cell membrane</keyword>
<name>A0A1M6JYB5_9PROT</name>
<gene>
    <name evidence="9" type="ORF">SAMN02745194_02743</name>
</gene>
<evidence type="ECO:0000256" key="4">
    <source>
        <dbReference type="ARBA" id="ARBA00022475"/>
    </source>
</evidence>
<evidence type="ECO:0000256" key="2">
    <source>
        <dbReference type="ARBA" id="ARBA00009142"/>
    </source>
</evidence>
<evidence type="ECO:0000313" key="9">
    <source>
        <dbReference type="EMBL" id="SHJ51628.1"/>
    </source>
</evidence>
<evidence type="ECO:0000256" key="1">
    <source>
        <dbReference type="ARBA" id="ARBA00004651"/>
    </source>
</evidence>
<evidence type="ECO:0000256" key="3">
    <source>
        <dbReference type="ARBA" id="ARBA00022448"/>
    </source>
</evidence>
<feature type="transmembrane region" description="Helical" evidence="8">
    <location>
        <begin position="185"/>
        <end position="206"/>
    </location>
</feature>
<dbReference type="Pfam" id="PF01925">
    <property type="entry name" value="TauE"/>
    <property type="match status" value="1"/>
</dbReference>
<proteinExistence type="inferred from homology"/>
<dbReference type="AlphaFoldDB" id="A0A1M6JYB5"/>
<feature type="transmembrane region" description="Helical" evidence="8">
    <location>
        <begin position="92"/>
        <end position="109"/>
    </location>
</feature>
<comment type="subcellular location">
    <subcellularLocation>
        <location evidence="1 8">Cell membrane</location>
        <topology evidence="1 8">Multi-pass membrane protein</topology>
    </subcellularLocation>
</comment>
<keyword evidence="3" id="KW-0813">Transport</keyword>
<keyword evidence="5 8" id="KW-0812">Transmembrane</keyword>
<sequence>MLARVCRPAHHRPVPLIADPWFYALAIPAFLLNGISKGSFASGAGNLSVPVMAMVIPAPQAVGIALPVLCVMDVAGLRAWWGRWSTREMRAILPAGLLGIVIGTLTFGLFSARGISLMLGILTLGFLARALWQRASGRVPPPAAPNRLKAWFFGTASGFTSTLAHTGGPPLAMYLYPLKLDRQTLAATTTVVFGVVNYAKILPFWGLGLLDWTNILTSLVLMPVAPIGVHLGIALQKRISDRSFYNFVYVLLGITGAKLVWDGLG</sequence>
<dbReference type="InterPro" id="IPR052017">
    <property type="entry name" value="TSUP"/>
</dbReference>
<feature type="transmembrane region" description="Helical" evidence="8">
    <location>
        <begin position="244"/>
        <end position="261"/>
    </location>
</feature>
<feature type="transmembrane region" description="Helical" evidence="8">
    <location>
        <begin position="21"/>
        <end position="41"/>
    </location>
</feature>
<accession>A0A1M6JYB5</accession>
<keyword evidence="6 8" id="KW-1133">Transmembrane helix</keyword>
<dbReference type="InterPro" id="IPR002781">
    <property type="entry name" value="TM_pro_TauE-like"/>
</dbReference>
<protein>
    <recommendedName>
        <fullName evidence="8">Probable membrane transporter protein</fullName>
    </recommendedName>
</protein>
<dbReference type="STRING" id="198092.SAMN02745194_02743"/>
<evidence type="ECO:0000256" key="6">
    <source>
        <dbReference type="ARBA" id="ARBA00022989"/>
    </source>
</evidence>